<dbReference type="AlphaFoldDB" id="A0A8C0XQK7"/>
<reference evidence="1" key="1">
    <citation type="submission" date="2023-09" db="UniProtKB">
        <authorList>
            <consortium name="Ensembl"/>
        </authorList>
    </citation>
    <scope>IDENTIFICATION</scope>
</reference>
<dbReference type="Ensembl" id="ENSCCNT00000037634.1">
    <property type="protein sequence ID" value="ENSCCNP00000029843.1"/>
    <property type="gene ID" value="ENSCCNG00000028628.1"/>
</dbReference>
<accession>A0A8C0XQK7</accession>
<sequence>MISSENGSFANCCETRGWRGPRRREALRKSPGSLVALRYPMVLIVHRGGRCGQTSGHPPRCLRNRKLRDAGEAPLSLLLHYTLGL</sequence>
<name>A0A8C0XQK7_CASCN</name>
<organism evidence="1">
    <name type="scientific">Castor canadensis</name>
    <name type="common">American beaver</name>
    <dbReference type="NCBI Taxonomy" id="51338"/>
    <lineage>
        <taxon>Eukaryota</taxon>
        <taxon>Metazoa</taxon>
        <taxon>Chordata</taxon>
        <taxon>Craniata</taxon>
        <taxon>Vertebrata</taxon>
        <taxon>Euteleostomi</taxon>
        <taxon>Mammalia</taxon>
        <taxon>Eutheria</taxon>
        <taxon>Euarchontoglires</taxon>
        <taxon>Glires</taxon>
        <taxon>Rodentia</taxon>
        <taxon>Castorimorpha</taxon>
        <taxon>Castoridae</taxon>
        <taxon>Castor</taxon>
    </lineage>
</organism>
<protein>
    <submittedName>
        <fullName evidence="1">Uncharacterized protein</fullName>
    </submittedName>
</protein>
<evidence type="ECO:0000313" key="1">
    <source>
        <dbReference type="Ensembl" id="ENSCCNP00000029843.1"/>
    </source>
</evidence>
<proteinExistence type="predicted"/>